<dbReference type="PANTHER" id="PTHR46844">
    <property type="entry name" value="SLR5058 PROTEIN"/>
    <property type="match status" value="1"/>
</dbReference>
<dbReference type="Gene3D" id="3.40.50.300">
    <property type="entry name" value="P-loop containing nucleotide triphosphate hydrolases"/>
    <property type="match status" value="1"/>
</dbReference>
<accession>A0A1X7U2C5</accession>
<dbReference type="InterPro" id="IPR027417">
    <property type="entry name" value="P-loop_NTPase"/>
</dbReference>
<dbReference type="Gene3D" id="3.80.10.10">
    <property type="entry name" value="Ribonuclease Inhibitor"/>
    <property type="match status" value="1"/>
</dbReference>
<evidence type="ECO:0000313" key="5">
    <source>
        <dbReference type="EnsemblMetazoa" id="Aqu2.1.21914_001"/>
    </source>
</evidence>
<dbReference type="InterPro" id="IPR007111">
    <property type="entry name" value="NACHT_NTPase"/>
</dbReference>
<organism evidence="5">
    <name type="scientific">Amphimedon queenslandica</name>
    <name type="common">Sponge</name>
    <dbReference type="NCBI Taxonomy" id="400682"/>
    <lineage>
        <taxon>Eukaryota</taxon>
        <taxon>Metazoa</taxon>
        <taxon>Porifera</taxon>
        <taxon>Demospongiae</taxon>
        <taxon>Heteroscleromorpha</taxon>
        <taxon>Haplosclerida</taxon>
        <taxon>Niphatidae</taxon>
        <taxon>Amphimedon</taxon>
    </lineage>
</organism>
<evidence type="ECO:0000256" key="3">
    <source>
        <dbReference type="SAM" id="Phobius"/>
    </source>
</evidence>
<reference evidence="5" key="1">
    <citation type="submission" date="2017-05" db="UniProtKB">
        <authorList>
            <consortium name="EnsemblMetazoa"/>
        </authorList>
    </citation>
    <scope>IDENTIFICATION</scope>
</reference>
<feature type="transmembrane region" description="Helical" evidence="3">
    <location>
        <begin position="53"/>
        <end position="73"/>
    </location>
</feature>
<keyword evidence="1" id="KW-0547">Nucleotide-binding</keyword>
<dbReference type="PROSITE" id="PS50837">
    <property type="entry name" value="NACHT"/>
    <property type="match status" value="1"/>
</dbReference>
<sequence length="1320" mass="150976">MIDVSQWRASIGVWNYCQAASSRPANGRHSHSFKAAIDSKSGSTTSGEKTSKLPAALSLIAFLLLLFHSLSLLRHILMIPPAGNCYQVQCTTGVTVTDTNYLQSVALAGCSSSNLIYNDLYLIVCLCILLLLSGDIERNPGPVTGNPKDILRTHSVKLVDSISIDIPRTAYALYAKGLIPQQTKQEMLVPAVDNYTKAANLMNVIEQQLKSSLNPQQYLTEVLHLTMSVHIFYHHHFMMYPIYKLLMKEVNQSKTASIPDDVQGYADNMRQHYKHQPIVATDWPPRIGKNFFGRLALVEKQDSSTQAESAWHLLRGQVDETVKLTENKEISVEDILYPTDSSLSLRVVIDGPPGIGKTTLCRKLLNMWSNGKLPHQQYDLVLYCPLRNSKIATATTLADLFEYESDKVSKVVDWLSGREGKGLLIIFDGWDELSEQLRQSSLATGIIHRRKLFQCSVIVTSRSYASSSLLLKLVTRNKHVQVIGFSEKEISTVIIRTLQKDSKLAQELIDKKREDDKNYSLFTTTQSSKDSQLAVKLINNLKVRNDVQSLCYIPLVCSMVILVYCKEKGHLPTTLTQLYENFILQTIRRHVEKRDIDPYTLGSLSSLPSQLAIPLEEMCHLAYTNLANTRMTFSSHKVQSLSEAVKEDYLGLMTTFIEYDEKSYQFLHLSIQEFLAAWWIAKHEKKAEEVFKDHFDDDHFRMCLRFVAGLTHLEHESYQHYFNKQKIDLQCNRDPLPGFEALNRSCFYQNPEIREKHDHFNSHNCDNFPIFLLQLLYEAQNTNLCLVLAESIKNHSLCLREVLSLFDWLCLIYCINNSNIKWNHLHLVYLPNQELSVLTDELSISNSSLQTQCKTLQTILQKPNELMHKLLDLQSSLFYHIQEFYCELNNGKYDHCFVLLQFLRLPRLRILHLIINDLITTIVDNIWHADILMELEKYIQSHSILQEMKIQYEGNKAVTGIFTSIIRGVTRNKTIISLLLHVYLPCDVPSLFPLPDGVIEQLLKDNSTLRALSLNIPDELLPLSLNIVEVNTPLTALEIRGWRSSKLVTSSLLPHIKGLHCLILDDPYPPPLLFLSHPSLHILTLPLDTAKSAIELFTILQTNTTLKALRLEIKEESVYTSSMGTSLQDMLMQNQTLKYLEVNNAIPSSFLSFLTIGLRHNTSIQQLSVSIQPNEEEDVTAFINLISQKKNLTEFEVKLELDGICSNYSEEKKEKIMALLFYEHVLPSVTDFLQSHATIRLLKIEFKCVNWGLFQQNWTEPVCCLHNIIFTHPSLEYIHIDTGHRITPIFPQFFLTLRKNELLNECRKHRPNKPLPITKL</sequence>
<name>A0A1X7U2C5_AMPQE</name>
<dbReference type="GO" id="GO:0005524">
    <property type="term" value="F:ATP binding"/>
    <property type="evidence" value="ECO:0007669"/>
    <property type="project" value="UniProtKB-KW"/>
</dbReference>
<protein>
    <recommendedName>
        <fullName evidence="4">NACHT domain-containing protein</fullName>
    </recommendedName>
</protein>
<keyword evidence="3" id="KW-0812">Transmembrane</keyword>
<dbReference type="EnsemblMetazoa" id="Aqu2.1.21914_001">
    <property type="protein sequence ID" value="Aqu2.1.21914_001"/>
    <property type="gene ID" value="Aqu2.1.21914"/>
</dbReference>
<feature type="domain" description="NACHT" evidence="4">
    <location>
        <begin position="345"/>
        <end position="465"/>
    </location>
</feature>
<dbReference type="SUPFAM" id="SSF52047">
    <property type="entry name" value="RNI-like"/>
    <property type="match status" value="1"/>
</dbReference>
<evidence type="ECO:0000256" key="2">
    <source>
        <dbReference type="ARBA" id="ARBA00022840"/>
    </source>
</evidence>
<evidence type="ECO:0000256" key="1">
    <source>
        <dbReference type="ARBA" id="ARBA00022741"/>
    </source>
</evidence>
<dbReference type="eggNOG" id="ENOG502QTJW">
    <property type="taxonomic scope" value="Eukaryota"/>
</dbReference>
<keyword evidence="3" id="KW-1133">Transmembrane helix</keyword>
<evidence type="ECO:0000259" key="4">
    <source>
        <dbReference type="PROSITE" id="PS50837"/>
    </source>
</evidence>
<proteinExistence type="predicted"/>
<dbReference type="InterPro" id="IPR032675">
    <property type="entry name" value="LRR_dom_sf"/>
</dbReference>
<keyword evidence="3" id="KW-0472">Membrane</keyword>
<dbReference type="PANTHER" id="PTHR46844:SF1">
    <property type="entry name" value="SLR5058 PROTEIN"/>
    <property type="match status" value="1"/>
</dbReference>
<dbReference type="Pfam" id="PF05729">
    <property type="entry name" value="NACHT"/>
    <property type="match status" value="1"/>
</dbReference>
<keyword evidence="2" id="KW-0067">ATP-binding</keyword>
<dbReference type="InParanoid" id="A0A1X7U2C5"/>
<dbReference type="OrthoDB" id="120976at2759"/>
<dbReference type="SUPFAM" id="SSF52540">
    <property type="entry name" value="P-loop containing nucleoside triphosphate hydrolases"/>
    <property type="match status" value="1"/>
</dbReference>